<keyword evidence="2" id="KW-0479">Metal-binding</keyword>
<dbReference type="CDD" id="cd11030">
    <property type="entry name" value="CYP105-like"/>
    <property type="match status" value="1"/>
</dbReference>
<dbReference type="InterPro" id="IPR017972">
    <property type="entry name" value="Cyt_P450_CS"/>
</dbReference>
<dbReference type="Pfam" id="PF00067">
    <property type="entry name" value="p450"/>
    <property type="match status" value="1"/>
</dbReference>
<dbReference type="EC" id="1.14.-.-" evidence="3"/>
<keyword evidence="2" id="KW-0503">Monooxygenase</keyword>
<dbReference type="PROSITE" id="PS00086">
    <property type="entry name" value="CYTOCHROME_P450"/>
    <property type="match status" value="1"/>
</dbReference>
<dbReference type="InterPro" id="IPR036396">
    <property type="entry name" value="Cyt_P450_sf"/>
</dbReference>
<dbReference type="InterPro" id="IPR001128">
    <property type="entry name" value="Cyt_P450"/>
</dbReference>
<dbReference type="PANTHER" id="PTHR46696">
    <property type="entry name" value="P450, PUTATIVE (EUROFUNG)-RELATED"/>
    <property type="match status" value="1"/>
</dbReference>
<sequence length="398" mass="44917">MSCPVSHPPLPTQRVDPLMPPPEYAAFLEEAPITKVLDFVGQEAWLVTRYADVRAVLGDPRFSSDFIPPELAGVARPDEPVKPFIRLDPPEHTRFRRALTGEFTVRQIRLLEPGIRQLVEDRLDELERAGHGADLVELVSLPIPSLVICQLLGVPYSDHTRFQEDSKQLLTKDLAPEERMKAGNRLREYMLELVHLKQREPDAALMTRLIERSEEMEQPFSDLELASIGLLLLIAGHETTANMIALTTVALLRQPEKVEALRADPSTVDKFVEEALRLLTIVQHGVRRLATEDIEVGGTLIRKGEWVLASLAAGNRDPEVFAEPDELDPTRKRITHLSFGFGPHQCLGQQLARVELQIALAALFRRFPTLRLDLPEGEEIPYKHDMLIYGVHRLPVAW</sequence>
<keyword evidence="2" id="KW-0349">Heme</keyword>
<keyword evidence="2" id="KW-0408">Iron</keyword>
<keyword evidence="2 3" id="KW-0560">Oxidoreductase</keyword>
<name>A0ABV6A2T2_9PSEU</name>
<evidence type="ECO:0000256" key="1">
    <source>
        <dbReference type="ARBA" id="ARBA00010617"/>
    </source>
</evidence>
<evidence type="ECO:0000256" key="2">
    <source>
        <dbReference type="RuleBase" id="RU000461"/>
    </source>
</evidence>
<dbReference type="PRINTS" id="PR00359">
    <property type="entry name" value="BP450"/>
</dbReference>
<organism evidence="3 4">
    <name type="scientific">Allokutzneria oryzae</name>
    <dbReference type="NCBI Taxonomy" id="1378989"/>
    <lineage>
        <taxon>Bacteria</taxon>
        <taxon>Bacillati</taxon>
        <taxon>Actinomycetota</taxon>
        <taxon>Actinomycetes</taxon>
        <taxon>Pseudonocardiales</taxon>
        <taxon>Pseudonocardiaceae</taxon>
        <taxon>Allokutzneria</taxon>
    </lineage>
</organism>
<evidence type="ECO:0000313" key="4">
    <source>
        <dbReference type="Proteomes" id="UP001589693"/>
    </source>
</evidence>
<dbReference type="SUPFAM" id="SSF48264">
    <property type="entry name" value="Cytochrome P450"/>
    <property type="match status" value="1"/>
</dbReference>
<dbReference type="Proteomes" id="UP001589693">
    <property type="component" value="Unassembled WGS sequence"/>
</dbReference>
<dbReference type="PRINTS" id="PR00385">
    <property type="entry name" value="P450"/>
</dbReference>
<accession>A0ABV6A2T2</accession>
<protein>
    <submittedName>
        <fullName evidence="3">Cytochrome P450</fullName>
        <ecNumber evidence="3">1.14.-.-</ecNumber>
    </submittedName>
</protein>
<gene>
    <name evidence="3" type="ORF">ACFFQA_26310</name>
</gene>
<dbReference type="PANTHER" id="PTHR46696:SF1">
    <property type="entry name" value="CYTOCHROME P450 YJIB-RELATED"/>
    <property type="match status" value="1"/>
</dbReference>
<dbReference type="GO" id="GO:0016491">
    <property type="term" value="F:oxidoreductase activity"/>
    <property type="evidence" value="ECO:0007669"/>
    <property type="project" value="UniProtKB-KW"/>
</dbReference>
<dbReference type="Gene3D" id="1.10.630.10">
    <property type="entry name" value="Cytochrome P450"/>
    <property type="match status" value="1"/>
</dbReference>
<evidence type="ECO:0000313" key="3">
    <source>
        <dbReference type="EMBL" id="MFB9907463.1"/>
    </source>
</evidence>
<dbReference type="RefSeq" id="WP_377857595.1">
    <property type="nucleotide sequence ID" value="NZ_JBHLZU010000020.1"/>
</dbReference>
<keyword evidence="4" id="KW-1185">Reference proteome</keyword>
<comment type="caution">
    <text evidence="3">The sequence shown here is derived from an EMBL/GenBank/DDBJ whole genome shotgun (WGS) entry which is preliminary data.</text>
</comment>
<comment type="similarity">
    <text evidence="1 2">Belongs to the cytochrome P450 family.</text>
</comment>
<proteinExistence type="inferred from homology"/>
<reference evidence="3 4" key="1">
    <citation type="submission" date="2024-09" db="EMBL/GenBank/DDBJ databases">
        <authorList>
            <person name="Sun Q."/>
            <person name="Mori K."/>
        </authorList>
    </citation>
    <scope>NUCLEOTIDE SEQUENCE [LARGE SCALE GENOMIC DNA]</scope>
    <source>
        <strain evidence="3 4">TBRC 7907</strain>
    </source>
</reference>
<dbReference type="EMBL" id="JBHLZU010000020">
    <property type="protein sequence ID" value="MFB9907463.1"/>
    <property type="molecule type" value="Genomic_DNA"/>
</dbReference>
<dbReference type="InterPro" id="IPR002397">
    <property type="entry name" value="Cyt_P450_B"/>
</dbReference>